<gene>
    <name evidence="2" type="ORF">FHS42_001782</name>
</gene>
<feature type="region of interest" description="Disordered" evidence="1">
    <location>
        <begin position="1"/>
        <end position="35"/>
    </location>
</feature>
<dbReference type="Proteomes" id="UP000588098">
    <property type="component" value="Unassembled WGS sequence"/>
</dbReference>
<organism evidence="2 3">
    <name type="scientific">Streptomyces zagrosensis</name>
    <dbReference type="NCBI Taxonomy" id="1042984"/>
    <lineage>
        <taxon>Bacteria</taxon>
        <taxon>Bacillati</taxon>
        <taxon>Actinomycetota</taxon>
        <taxon>Actinomycetes</taxon>
        <taxon>Kitasatosporales</taxon>
        <taxon>Streptomycetaceae</taxon>
        <taxon>Streptomyces</taxon>
    </lineage>
</organism>
<protein>
    <submittedName>
        <fullName evidence="2">Uncharacterized protein</fullName>
    </submittedName>
</protein>
<dbReference type="EMBL" id="JACHJL010000003">
    <property type="protein sequence ID" value="MBB5934735.1"/>
    <property type="molecule type" value="Genomic_DNA"/>
</dbReference>
<comment type="caution">
    <text evidence="2">The sequence shown here is derived from an EMBL/GenBank/DDBJ whole genome shotgun (WGS) entry which is preliminary data.</text>
</comment>
<dbReference type="AlphaFoldDB" id="A0A7W9Q713"/>
<evidence type="ECO:0000256" key="1">
    <source>
        <dbReference type="SAM" id="MobiDB-lite"/>
    </source>
</evidence>
<reference evidence="2 3" key="1">
    <citation type="submission" date="2020-08" db="EMBL/GenBank/DDBJ databases">
        <title>Genomic Encyclopedia of Type Strains, Phase III (KMG-III): the genomes of soil and plant-associated and newly described type strains.</title>
        <authorList>
            <person name="Whitman W."/>
        </authorList>
    </citation>
    <scope>NUCLEOTIDE SEQUENCE [LARGE SCALE GENOMIC DNA]</scope>
    <source>
        <strain evidence="2 3">CECT 8305</strain>
    </source>
</reference>
<sequence>MYVQTHGQPAPQRDGLPTRTPLVSSGVLRTQKRSS</sequence>
<accession>A0A7W9Q713</accession>
<keyword evidence="3" id="KW-1185">Reference proteome</keyword>
<evidence type="ECO:0000313" key="3">
    <source>
        <dbReference type="Proteomes" id="UP000588098"/>
    </source>
</evidence>
<name>A0A7W9Q713_9ACTN</name>
<proteinExistence type="predicted"/>
<evidence type="ECO:0000313" key="2">
    <source>
        <dbReference type="EMBL" id="MBB5934735.1"/>
    </source>
</evidence>